<dbReference type="PROSITE" id="PS50255">
    <property type="entry name" value="CYTOCHROME_B5_2"/>
    <property type="match status" value="1"/>
</dbReference>
<dbReference type="InterPro" id="IPR050668">
    <property type="entry name" value="Cytochrome_b5"/>
</dbReference>
<dbReference type="SMART" id="SM01117">
    <property type="entry name" value="Cyt-b5"/>
    <property type="match status" value="1"/>
</dbReference>
<dbReference type="GO" id="GO:0046872">
    <property type="term" value="F:metal ion binding"/>
    <property type="evidence" value="ECO:0007669"/>
    <property type="project" value="UniProtKB-KW"/>
</dbReference>
<gene>
    <name evidence="6" type="ORF">HAKA00212_LOCUS20988</name>
</gene>
<name>A0A7S3Y614_HETAK</name>
<feature type="domain" description="Cytochrome b5 heme-binding" evidence="5">
    <location>
        <begin position="187"/>
        <end position="270"/>
    </location>
</feature>
<protein>
    <recommendedName>
        <fullName evidence="5">Cytochrome b5 heme-binding domain-containing protein</fullName>
    </recommendedName>
</protein>
<reference evidence="6" key="1">
    <citation type="submission" date="2021-01" db="EMBL/GenBank/DDBJ databases">
        <authorList>
            <person name="Corre E."/>
            <person name="Pelletier E."/>
            <person name="Niang G."/>
            <person name="Scheremetjew M."/>
            <person name="Finn R."/>
            <person name="Kale V."/>
            <person name="Holt S."/>
            <person name="Cochrane G."/>
            <person name="Meng A."/>
            <person name="Brown T."/>
            <person name="Cohen L."/>
        </authorList>
    </citation>
    <scope>NUCLEOTIDE SEQUENCE</scope>
    <source>
        <strain evidence="6">CCMP3107</strain>
    </source>
</reference>
<evidence type="ECO:0000256" key="3">
    <source>
        <dbReference type="ARBA" id="ARBA00023004"/>
    </source>
</evidence>
<sequence length="398" mass="43828">MILDVNNGGWGYVDSLIEVGVEKWQVTLFIVLYTVTFFRKTLSSNRVYLSEGGHHDAPDILEARIENPVLENSRRRRASSSFSENELWDSMHQNQLIHVSSFLQPEDLVRLGQTCKGGNKSCQTDLVWKKQWENRFGKLIVTNAWKKCLEFWDISWEVFVRKPPSQGWKRFFFEFEASWINMVAAGHDTLSSCLIGIEGGLYDITNFIDLHPGSPETLLENAGRDVTQFFNEVGHSATARRLMRNHLVFATTDALVKLSSSFRLRMGGVPVTLATREGRYLASFVNSPLPEGAAEVLRTACLRRRAAGGGPAGPAAPAAAAAFSTVGAGGRKAFCNHRTGPPRLAYLPPTEEWAAWWPCCGGTSRLRAEELAAGGGGGGGALLGLLPPALRARVFSPY</sequence>
<dbReference type="Pfam" id="PF00173">
    <property type="entry name" value="Cyt-b5"/>
    <property type="match status" value="1"/>
</dbReference>
<dbReference type="InterPro" id="IPR036400">
    <property type="entry name" value="Cyt_B5-like_heme/steroid_sf"/>
</dbReference>
<dbReference type="InterPro" id="IPR036047">
    <property type="entry name" value="F-box-like_dom_sf"/>
</dbReference>
<accession>A0A7S3Y614</accession>
<comment type="similarity">
    <text evidence="4">Belongs to the cytochrome b5 family.</text>
</comment>
<dbReference type="GO" id="GO:0016020">
    <property type="term" value="C:membrane"/>
    <property type="evidence" value="ECO:0007669"/>
    <property type="project" value="TreeGrafter"/>
</dbReference>
<dbReference type="PANTHER" id="PTHR19359">
    <property type="entry name" value="CYTOCHROME B5"/>
    <property type="match status" value="1"/>
</dbReference>
<dbReference type="PANTHER" id="PTHR19359:SF14">
    <property type="entry name" value="CYTOCHROME B5 A"/>
    <property type="match status" value="1"/>
</dbReference>
<dbReference type="Gene3D" id="3.10.120.10">
    <property type="entry name" value="Cytochrome b5-like heme/steroid binding domain"/>
    <property type="match status" value="1"/>
</dbReference>
<organism evidence="6">
    <name type="scientific">Heterosigma akashiwo</name>
    <name type="common">Chromophytic alga</name>
    <name type="synonym">Heterosigma carterae</name>
    <dbReference type="NCBI Taxonomy" id="2829"/>
    <lineage>
        <taxon>Eukaryota</taxon>
        <taxon>Sar</taxon>
        <taxon>Stramenopiles</taxon>
        <taxon>Ochrophyta</taxon>
        <taxon>Raphidophyceae</taxon>
        <taxon>Chattonellales</taxon>
        <taxon>Chattonellaceae</taxon>
        <taxon>Heterosigma</taxon>
    </lineage>
</organism>
<keyword evidence="3" id="KW-0408">Iron</keyword>
<dbReference type="GO" id="GO:0020037">
    <property type="term" value="F:heme binding"/>
    <property type="evidence" value="ECO:0007669"/>
    <property type="project" value="TreeGrafter"/>
</dbReference>
<dbReference type="AlphaFoldDB" id="A0A7S3Y614"/>
<evidence type="ECO:0000313" key="6">
    <source>
        <dbReference type="EMBL" id="CAE0642132.1"/>
    </source>
</evidence>
<dbReference type="InterPro" id="IPR001199">
    <property type="entry name" value="Cyt_B5-like_heme/steroid-bd"/>
</dbReference>
<evidence type="ECO:0000256" key="4">
    <source>
        <dbReference type="ARBA" id="ARBA00038168"/>
    </source>
</evidence>
<evidence type="ECO:0000259" key="5">
    <source>
        <dbReference type="PROSITE" id="PS50255"/>
    </source>
</evidence>
<evidence type="ECO:0000256" key="1">
    <source>
        <dbReference type="ARBA" id="ARBA00022617"/>
    </source>
</evidence>
<keyword evidence="1" id="KW-0349">Heme</keyword>
<dbReference type="SUPFAM" id="SSF55856">
    <property type="entry name" value="Cytochrome b5-like heme/steroid binding domain"/>
    <property type="match status" value="1"/>
</dbReference>
<dbReference type="SUPFAM" id="SSF81383">
    <property type="entry name" value="F-box domain"/>
    <property type="match status" value="1"/>
</dbReference>
<evidence type="ECO:0000256" key="2">
    <source>
        <dbReference type="ARBA" id="ARBA00022723"/>
    </source>
</evidence>
<proteinExistence type="inferred from homology"/>
<keyword evidence="2" id="KW-0479">Metal-binding</keyword>
<dbReference type="EMBL" id="HBIU01046815">
    <property type="protein sequence ID" value="CAE0642132.1"/>
    <property type="molecule type" value="Transcribed_RNA"/>
</dbReference>